<dbReference type="GO" id="GO:0004527">
    <property type="term" value="F:exonuclease activity"/>
    <property type="evidence" value="ECO:0007669"/>
    <property type="project" value="UniProtKB-KW"/>
</dbReference>
<dbReference type="CDD" id="cd00840">
    <property type="entry name" value="MPP_Mre11_N"/>
    <property type="match status" value="1"/>
</dbReference>
<dbReference type="InterPro" id="IPR029052">
    <property type="entry name" value="Metallo-depent_PP-like"/>
</dbReference>
<dbReference type="SUPFAM" id="SSF56300">
    <property type="entry name" value="Metallo-dependent phosphatases"/>
    <property type="match status" value="1"/>
</dbReference>
<dbReference type="EMBL" id="JACRTG010000034">
    <property type="protein sequence ID" value="MBC8589420.1"/>
    <property type="molecule type" value="Genomic_DNA"/>
</dbReference>
<keyword evidence="3" id="KW-0269">Exonuclease</keyword>
<dbReference type="Pfam" id="PF00149">
    <property type="entry name" value="Metallophos"/>
    <property type="match status" value="1"/>
</dbReference>
<feature type="domain" description="Calcineurin-like phosphoesterase" evidence="2">
    <location>
        <begin position="2"/>
        <end position="196"/>
    </location>
</feature>
<protein>
    <submittedName>
        <fullName evidence="3">DNA repair exonuclease</fullName>
    </submittedName>
</protein>
<dbReference type="InterPro" id="IPR050535">
    <property type="entry name" value="DNA_Repair-Maintenance_Comp"/>
</dbReference>
<keyword evidence="4" id="KW-1185">Reference proteome</keyword>
<evidence type="ECO:0000259" key="2">
    <source>
        <dbReference type="Pfam" id="PF00149"/>
    </source>
</evidence>
<keyword evidence="3" id="KW-0540">Nuclease</keyword>
<reference evidence="3" key="1">
    <citation type="submission" date="2020-08" db="EMBL/GenBank/DDBJ databases">
        <title>Genome public.</title>
        <authorList>
            <person name="Liu C."/>
            <person name="Sun Q."/>
        </authorList>
    </citation>
    <scope>NUCLEOTIDE SEQUENCE</scope>
    <source>
        <strain evidence="3">BX21</strain>
    </source>
</reference>
<evidence type="ECO:0000313" key="4">
    <source>
        <dbReference type="Proteomes" id="UP000601171"/>
    </source>
</evidence>
<comment type="caution">
    <text evidence="3">The sequence shown here is derived from an EMBL/GenBank/DDBJ whole genome shotgun (WGS) entry which is preliminary data.</text>
</comment>
<name>A0A926F032_9FIRM</name>
<keyword evidence="1" id="KW-0378">Hydrolase</keyword>
<dbReference type="PANTHER" id="PTHR30337">
    <property type="entry name" value="COMPONENT OF ATP-DEPENDENT DSDNA EXONUCLEASE"/>
    <property type="match status" value="1"/>
</dbReference>
<dbReference type="InterPro" id="IPR004843">
    <property type="entry name" value="Calcineurin-like_PHP"/>
</dbReference>
<dbReference type="AlphaFoldDB" id="A0A926F032"/>
<dbReference type="InterPro" id="IPR041796">
    <property type="entry name" value="Mre11_N"/>
</dbReference>
<organism evidence="3 4">
    <name type="scientific">Paratissierella segnis</name>
    <dbReference type="NCBI Taxonomy" id="2763679"/>
    <lineage>
        <taxon>Bacteria</taxon>
        <taxon>Bacillati</taxon>
        <taxon>Bacillota</taxon>
        <taxon>Tissierellia</taxon>
        <taxon>Tissierellales</taxon>
        <taxon>Tissierellaceae</taxon>
        <taxon>Paratissierella</taxon>
    </lineage>
</organism>
<evidence type="ECO:0000256" key="1">
    <source>
        <dbReference type="ARBA" id="ARBA00022801"/>
    </source>
</evidence>
<accession>A0A926F032</accession>
<sequence length="362" mass="42585">MIKFVHTGDIHLGLKFNKVSFHKDKAVMRRRELWSTFERIVNYCTEKSVDFLLIAGDLFEYDYFTIGDIKRVRDIFMKAKGINILIVAGNHDILNNKSLYNRVEWSPNVTIFQNKLEKKVFSDLNTVIYGYSWDRSEIADNHLFDNFEYEHEDNDKNKMLILHGDINKESKYLPLTLDELNKLNMDYIALGHIHKPIIYNDKIAYCGSPEPLDFGELGERGIIQGVIENGKTKFEFLPFSMRCFYEEDIDIDGNMGYLDIKEKVKSIQTGNPEKDFYRIYLKGYAQNDISLENLYEDIEEYFYHVELFDETIPDYDLDALEVLHKDNIVGQFIRNMKGKDLNKRCVKEALYIGLEVLLKEVY</sequence>
<dbReference type="Gene3D" id="3.60.21.10">
    <property type="match status" value="1"/>
</dbReference>
<evidence type="ECO:0000313" key="3">
    <source>
        <dbReference type="EMBL" id="MBC8589420.1"/>
    </source>
</evidence>
<dbReference type="Proteomes" id="UP000601171">
    <property type="component" value="Unassembled WGS sequence"/>
</dbReference>
<gene>
    <name evidence="3" type="ORF">H8707_14485</name>
</gene>
<proteinExistence type="predicted"/>